<reference evidence="2" key="1">
    <citation type="submission" date="2020-09" db="EMBL/GenBank/DDBJ databases">
        <title>Genome-Enabled Discovery of Anthraquinone Biosynthesis in Senna tora.</title>
        <authorList>
            <person name="Kang S.-H."/>
            <person name="Pandey R.P."/>
            <person name="Lee C.-M."/>
            <person name="Sim J.-S."/>
            <person name="Jeong J.-T."/>
            <person name="Choi B.-S."/>
            <person name="Jung M."/>
            <person name="Ginzburg D."/>
            <person name="Zhao K."/>
            <person name="Won S.Y."/>
            <person name="Oh T.-J."/>
            <person name="Yu Y."/>
            <person name="Kim N.-H."/>
            <person name="Lee O.R."/>
            <person name="Lee T.-H."/>
            <person name="Bashyal P."/>
            <person name="Kim T.-S."/>
            <person name="Lee W.-H."/>
            <person name="Kawkins C."/>
            <person name="Kim C.-K."/>
            <person name="Kim J.S."/>
            <person name="Ahn B.O."/>
            <person name="Rhee S.Y."/>
            <person name="Sohng J.K."/>
        </authorList>
    </citation>
    <scope>NUCLEOTIDE SEQUENCE</scope>
    <source>
        <tissue evidence="2">Leaf</tissue>
    </source>
</reference>
<dbReference type="EMBL" id="JAAIUW010000002">
    <property type="protein sequence ID" value="KAF7842102.1"/>
    <property type="molecule type" value="Genomic_DNA"/>
</dbReference>
<accession>A0A835CK59</accession>
<sequence>MGEKTQKNDAQKNKDKSNAPKK</sequence>
<proteinExistence type="predicted"/>
<dbReference type="Proteomes" id="UP000634136">
    <property type="component" value="Unassembled WGS sequence"/>
</dbReference>
<comment type="caution">
    <text evidence="2">The sequence shown here is derived from an EMBL/GenBank/DDBJ whole genome shotgun (WGS) entry which is preliminary data.</text>
</comment>
<protein>
    <submittedName>
        <fullName evidence="2">Uncharacterized protein</fullName>
    </submittedName>
</protein>
<dbReference type="AlphaFoldDB" id="A0A835CK59"/>
<feature type="region of interest" description="Disordered" evidence="1">
    <location>
        <begin position="1"/>
        <end position="22"/>
    </location>
</feature>
<gene>
    <name evidence="2" type="ORF">G2W53_004400</name>
</gene>
<organism evidence="2 3">
    <name type="scientific">Senna tora</name>
    <dbReference type="NCBI Taxonomy" id="362788"/>
    <lineage>
        <taxon>Eukaryota</taxon>
        <taxon>Viridiplantae</taxon>
        <taxon>Streptophyta</taxon>
        <taxon>Embryophyta</taxon>
        <taxon>Tracheophyta</taxon>
        <taxon>Spermatophyta</taxon>
        <taxon>Magnoliopsida</taxon>
        <taxon>eudicotyledons</taxon>
        <taxon>Gunneridae</taxon>
        <taxon>Pentapetalae</taxon>
        <taxon>rosids</taxon>
        <taxon>fabids</taxon>
        <taxon>Fabales</taxon>
        <taxon>Fabaceae</taxon>
        <taxon>Caesalpinioideae</taxon>
        <taxon>Cassia clade</taxon>
        <taxon>Senna</taxon>
    </lineage>
</organism>
<evidence type="ECO:0000256" key="1">
    <source>
        <dbReference type="SAM" id="MobiDB-lite"/>
    </source>
</evidence>
<name>A0A835CK59_9FABA</name>
<evidence type="ECO:0000313" key="3">
    <source>
        <dbReference type="Proteomes" id="UP000634136"/>
    </source>
</evidence>
<evidence type="ECO:0000313" key="2">
    <source>
        <dbReference type="EMBL" id="KAF7842102.1"/>
    </source>
</evidence>
<keyword evidence="3" id="KW-1185">Reference proteome</keyword>